<sequence length="91" mass="10429">MEKIKDNRSLILKSLTGIYVSQMISKRFSFAIVYKIKTNIHQGLFVFIKLGLANGKFCEYIFQAFDLDLFLFPEQSGSIVLFFGINCVAYS</sequence>
<accession>A0A1V1NW21</accession>
<dbReference type="AlphaFoldDB" id="A0A1V1NW21"/>
<comment type="caution">
    <text evidence="1">The sequence shown here is derived from an EMBL/GenBank/DDBJ whole genome shotgun (WGS) entry which is preliminary data.</text>
</comment>
<gene>
    <name evidence="1" type="ORF">OMM_12348</name>
</gene>
<reference evidence="2" key="1">
    <citation type="submission" date="2012-11" db="EMBL/GenBank/DDBJ databases">
        <authorList>
            <person name="Lucero-Rivera Y.E."/>
            <person name="Tovar-Ramirez D."/>
        </authorList>
    </citation>
    <scope>NUCLEOTIDE SEQUENCE [LARGE SCALE GENOMIC DNA]</scope>
    <source>
        <strain evidence="2">Araruama</strain>
    </source>
</reference>
<evidence type="ECO:0000313" key="1">
    <source>
        <dbReference type="EMBL" id="ETR66780.1"/>
    </source>
</evidence>
<protein>
    <submittedName>
        <fullName evidence="1">Uncharacterized protein</fullName>
    </submittedName>
</protein>
<evidence type="ECO:0000313" key="2">
    <source>
        <dbReference type="Proteomes" id="UP000189670"/>
    </source>
</evidence>
<dbReference type="Proteomes" id="UP000189670">
    <property type="component" value="Unassembled WGS sequence"/>
</dbReference>
<dbReference type="EMBL" id="ATBP01001751">
    <property type="protein sequence ID" value="ETR66780.1"/>
    <property type="molecule type" value="Genomic_DNA"/>
</dbReference>
<organism evidence="1 2">
    <name type="scientific">Candidatus Magnetoglobus multicellularis str. Araruama</name>
    <dbReference type="NCBI Taxonomy" id="890399"/>
    <lineage>
        <taxon>Bacteria</taxon>
        <taxon>Pseudomonadati</taxon>
        <taxon>Thermodesulfobacteriota</taxon>
        <taxon>Desulfobacteria</taxon>
        <taxon>Desulfobacterales</taxon>
        <taxon>Desulfobacteraceae</taxon>
        <taxon>Candidatus Magnetoglobus</taxon>
    </lineage>
</organism>
<name>A0A1V1NW21_9BACT</name>
<proteinExistence type="predicted"/>